<evidence type="ECO:0000313" key="2">
    <source>
        <dbReference type="Proteomes" id="UP000789342"/>
    </source>
</evidence>
<dbReference type="PANTHER" id="PTHR43628:SF1">
    <property type="entry name" value="CHITIN SYNTHASE REGULATORY FACTOR 2-RELATED"/>
    <property type="match status" value="1"/>
</dbReference>
<dbReference type="AlphaFoldDB" id="A0A9N8YPZ5"/>
<name>A0A9N8YPZ5_9GLOM</name>
<dbReference type="InterPro" id="IPR011990">
    <property type="entry name" value="TPR-like_helical_dom_sf"/>
</dbReference>
<evidence type="ECO:0000313" key="1">
    <source>
        <dbReference type="EMBL" id="CAG8444735.1"/>
    </source>
</evidence>
<dbReference type="Proteomes" id="UP000789342">
    <property type="component" value="Unassembled WGS sequence"/>
</dbReference>
<dbReference type="Gene3D" id="1.25.40.10">
    <property type="entry name" value="Tetratricopeptide repeat domain"/>
    <property type="match status" value="1"/>
</dbReference>
<dbReference type="InterPro" id="IPR052945">
    <property type="entry name" value="Mitotic_Regulator"/>
</dbReference>
<dbReference type="OrthoDB" id="5563016at2759"/>
<keyword evidence="2" id="KW-1185">Reference proteome</keyword>
<dbReference type="InterPro" id="IPR006597">
    <property type="entry name" value="Sel1-like"/>
</dbReference>
<dbReference type="EMBL" id="CAJVPV010000147">
    <property type="protein sequence ID" value="CAG8444735.1"/>
    <property type="molecule type" value="Genomic_DNA"/>
</dbReference>
<proteinExistence type="predicted"/>
<sequence length="266" mass="30858">GSLKAQNSLGICYENGNGVEKQLRKAFECYSKSGEVYFVCGQYNVGRLYDSGKGVDRDTKKAFEWFSKSAEMGYEYGYLELGERFYYGFGSKADTIKAIYWLERAKNEEITRNQAEFMLEKEFHRIVPSNHSKQLLSLYYESANENTDIRQKFREHNSSPVNMHTASNKILGIVFLGYLHLYGIGLVRDVDVPAPPTPTLKKLQFSSTILMHDTWTRDDYDRRGDHSTCNKLTPLLAQRIKQELNEYKMEEMEVHEDSKKNTHFFA</sequence>
<reference evidence="1" key="1">
    <citation type="submission" date="2021-06" db="EMBL/GenBank/DDBJ databases">
        <authorList>
            <person name="Kallberg Y."/>
            <person name="Tangrot J."/>
            <person name="Rosling A."/>
        </authorList>
    </citation>
    <scope>NUCLEOTIDE SEQUENCE</scope>
    <source>
        <strain evidence="1">CL551</strain>
    </source>
</reference>
<gene>
    <name evidence="1" type="ORF">AMORRO_LOCUS536</name>
</gene>
<comment type="caution">
    <text evidence="1">The sequence shown here is derived from an EMBL/GenBank/DDBJ whole genome shotgun (WGS) entry which is preliminary data.</text>
</comment>
<dbReference type="SUPFAM" id="SSF81901">
    <property type="entry name" value="HCP-like"/>
    <property type="match status" value="1"/>
</dbReference>
<protein>
    <submittedName>
        <fullName evidence="1">11736_t:CDS:1</fullName>
    </submittedName>
</protein>
<organism evidence="1 2">
    <name type="scientific">Acaulospora morrowiae</name>
    <dbReference type="NCBI Taxonomy" id="94023"/>
    <lineage>
        <taxon>Eukaryota</taxon>
        <taxon>Fungi</taxon>
        <taxon>Fungi incertae sedis</taxon>
        <taxon>Mucoromycota</taxon>
        <taxon>Glomeromycotina</taxon>
        <taxon>Glomeromycetes</taxon>
        <taxon>Diversisporales</taxon>
        <taxon>Acaulosporaceae</taxon>
        <taxon>Acaulospora</taxon>
    </lineage>
</organism>
<dbReference type="SMART" id="SM00671">
    <property type="entry name" value="SEL1"/>
    <property type="match status" value="3"/>
</dbReference>
<dbReference type="Pfam" id="PF08238">
    <property type="entry name" value="Sel1"/>
    <property type="match status" value="4"/>
</dbReference>
<accession>A0A9N8YPZ5</accession>
<feature type="non-terminal residue" evidence="1">
    <location>
        <position position="266"/>
    </location>
</feature>
<dbReference type="PANTHER" id="PTHR43628">
    <property type="entry name" value="ACTIVATOR OF C KINASE PROTEIN 1-RELATED"/>
    <property type="match status" value="1"/>
</dbReference>